<sequence>MYERVLTVPDAVERENLQTFCSRALRLDEAAVVRLRTRAGGGVSCWAATGFDALAARVIAGTIVPDDTSAGADVLVSALQNADDGVIDPGFSMDSAWRGTLPPDSGFEHLDDVPARVLIGLAQRGAALAKEHGSSHGPPSSLLEQQVLHVTGDGDDVSVTMRTVFALTAMGFVPHDGNDPLTIDVDPERIAAAEVVRVRATKVWLRLDARFGSVFVRRPGQQLSLTVER</sequence>
<name>A0A143QS35_RHOFA</name>
<organism evidence="3 4">
    <name type="scientific">Rhodococcoides fascians</name>
    <name type="common">Rhodococcus fascians</name>
    <dbReference type="NCBI Taxonomy" id="1828"/>
    <lineage>
        <taxon>Bacteria</taxon>
        <taxon>Bacillati</taxon>
        <taxon>Actinomycetota</taxon>
        <taxon>Actinomycetes</taxon>
        <taxon>Mycobacteriales</taxon>
        <taxon>Nocardiaceae</taxon>
        <taxon>Rhodococcoides</taxon>
    </lineage>
</organism>
<proteinExistence type="predicted"/>
<dbReference type="GeneID" id="93554784"/>
<protein>
    <submittedName>
        <fullName evidence="3">Uncharacterized protein</fullName>
    </submittedName>
</protein>
<evidence type="ECO:0000259" key="1">
    <source>
        <dbReference type="Pfam" id="PF26035"/>
    </source>
</evidence>
<dbReference type="Pfam" id="PF26035">
    <property type="entry name" value="DUF8010"/>
    <property type="match status" value="1"/>
</dbReference>
<dbReference type="Pfam" id="PF26572">
    <property type="entry name" value="DUF8185"/>
    <property type="match status" value="1"/>
</dbReference>
<evidence type="ECO:0000313" key="4">
    <source>
        <dbReference type="Proteomes" id="UP000076038"/>
    </source>
</evidence>
<dbReference type="InterPro" id="IPR016601">
    <property type="entry name" value="UCP012637"/>
</dbReference>
<dbReference type="InterPro" id="IPR058498">
    <property type="entry name" value="DUF8185"/>
</dbReference>
<evidence type="ECO:0000313" key="3">
    <source>
        <dbReference type="EMBL" id="AMY25820.1"/>
    </source>
</evidence>
<feature type="domain" description="DUF8185" evidence="2">
    <location>
        <begin position="102"/>
        <end position="220"/>
    </location>
</feature>
<dbReference type="KEGG" id="rhs:A3Q41_04549"/>
<dbReference type="PIRSF" id="PIRSF012637">
    <property type="entry name" value="UCP012637"/>
    <property type="match status" value="1"/>
</dbReference>
<accession>A0A143QS35</accession>
<dbReference type="PATRIC" id="fig|1653479.3.peg.4605"/>
<evidence type="ECO:0000259" key="2">
    <source>
        <dbReference type="Pfam" id="PF26572"/>
    </source>
</evidence>
<dbReference type="AlphaFoldDB" id="A0A143QS35"/>
<dbReference type="OrthoDB" id="5178111at2"/>
<feature type="domain" description="DUF8010" evidence="1">
    <location>
        <begin position="1"/>
        <end position="99"/>
    </location>
</feature>
<dbReference type="RefSeq" id="WP_027497593.1">
    <property type="nucleotide sequence ID" value="NZ_CP015220.1"/>
</dbReference>
<dbReference type="Proteomes" id="UP000076038">
    <property type="component" value="Chromosome"/>
</dbReference>
<reference evidence="4" key="2">
    <citation type="submission" date="2016-04" db="EMBL/GenBank/DDBJ databases">
        <title>Complete Genome and Plasmid Sequences for Rhodococcus fascians D188 and Draft Sequences for Rhodococcus spp. Isolates PBTS 1 and PBTS 2.</title>
        <authorList>
            <person name="Stamer R."/>
            <person name="Vereecke D."/>
            <person name="Zhang Y."/>
            <person name="Schilkey F."/>
            <person name="Devitt N."/>
            <person name="Randall J."/>
        </authorList>
    </citation>
    <scope>NUCLEOTIDE SEQUENCE [LARGE SCALE GENOMIC DNA]</scope>
    <source>
        <strain evidence="4">PBTS2</strain>
    </source>
</reference>
<gene>
    <name evidence="3" type="ORF">A3Q41_04549</name>
</gene>
<reference evidence="3 4" key="1">
    <citation type="journal article" date="2016" name="Genome Announc.">
        <title>Complete Genome and Plasmid Sequences for Rhodococcus fascians D188 and Draft Sequences for Rhodococcus Isolates PBTS 1 and PBTS 2.</title>
        <authorList>
            <person name="Stamler R.A."/>
            <person name="Vereecke D."/>
            <person name="Zhang Y."/>
            <person name="Schilkey F."/>
            <person name="Devitt N."/>
            <person name="Randall J.J."/>
        </authorList>
    </citation>
    <scope>NUCLEOTIDE SEQUENCE [LARGE SCALE GENOMIC DNA]</scope>
    <source>
        <strain evidence="3 4">PBTS2</strain>
    </source>
</reference>
<dbReference type="InterPro" id="IPR058323">
    <property type="entry name" value="DUF8010"/>
</dbReference>
<keyword evidence="4" id="KW-1185">Reference proteome</keyword>
<dbReference type="EMBL" id="CP015220">
    <property type="protein sequence ID" value="AMY25820.1"/>
    <property type="molecule type" value="Genomic_DNA"/>
</dbReference>